<organism evidence="6 7">
    <name type="scientific">Actinophytocola glycyrrhizae</name>
    <dbReference type="NCBI Taxonomy" id="2044873"/>
    <lineage>
        <taxon>Bacteria</taxon>
        <taxon>Bacillati</taxon>
        <taxon>Actinomycetota</taxon>
        <taxon>Actinomycetes</taxon>
        <taxon>Pseudonocardiales</taxon>
        <taxon>Pseudonocardiaceae</taxon>
    </lineage>
</organism>
<dbReference type="InterPro" id="IPR036881">
    <property type="entry name" value="Glyco_hydro_3_C_sf"/>
</dbReference>
<dbReference type="InterPro" id="IPR050288">
    <property type="entry name" value="Cellulose_deg_GH3"/>
</dbReference>
<keyword evidence="7" id="KW-1185">Reference proteome</keyword>
<dbReference type="Proteomes" id="UP001595859">
    <property type="component" value="Unassembled WGS sequence"/>
</dbReference>
<dbReference type="Gene3D" id="3.40.50.1700">
    <property type="entry name" value="Glycoside hydrolase family 3 C-terminal domain"/>
    <property type="match status" value="1"/>
</dbReference>
<reference evidence="7" key="1">
    <citation type="journal article" date="2019" name="Int. J. Syst. Evol. Microbiol.">
        <title>The Global Catalogue of Microorganisms (GCM) 10K type strain sequencing project: providing services to taxonomists for standard genome sequencing and annotation.</title>
        <authorList>
            <consortium name="The Broad Institute Genomics Platform"/>
            <consortium name="The Broad Institute Genome Sequencing Center for Infectious Disease"/>
            <person name="Wu L."/>
            <person name="Ma J."/>
        </authorList>
    </citation>
    <scope>NUCLEOTIDE SEQUENCE [LARGE SCALE GENOMIC DNA]</scope>
    <source>
        <strain evidence="7">ZS-22-S1</strain>
    </source>
</reference>
<dbReference type="InterPro" id="IPR001764">
    <property type="entry name" value="Glyco_hydro_3_N"/>
</dbReference>
<dbReference type="Pfam" id="PF14310">
    <property type="entry name" value="Fn3-like"/>
    <property type="match status" value="1"/>
</dbReference>
<comment type="caution">
    <text evidence="6">The sequence shown here is derived from an EMBL/GenBank/DDBJ whole genome shotgun (WGS) entry which is preliminary data.</text>
</comment>
<dbReference type="InterPro" id="IPR017853">
    <property type="entry name" value="GH"/>
</dbReference>
<dbReference type="Pfam" id="PF01915">
    <property type="entry name" value="Glyco_hydro_3_C"/>
    <property type="match status" value="1"/>
</dbReference>
<dbReference type="SUPFAM" id="SSF51445">
    <property type="entry name" value="(Trans)glycosidases"/>
    <property type="match status" value="1"/>
</dbReference>
<evidence type="ECO:0000313" key="7">
    <source>
        <dbReference type="Proteomes" id="UP001595859"/>
    </source>
</evidence>
<dbReference type="InterPro" id="IPR026891">
    <property type="entry name" value="Fn3-like"/>
</dbReference>
<dbReference type="SMART" id="SM01217">
    <property type="entry name" value="Fn3_like"/>
    <property type="match status" value="1"/>
</dbReference>
<protein>
    <submittedName>
        <fullName evidence="6">Beta-glucosidase</fullName>
    </submittedName>
</protein>
<keyword evidence="3" id="KW-0119">Carbohydrate metabolism</keyword>
<dbReference type="PANTHER" id="PTHR42715">
    <property type="entry name" value="BETA-GLUCOSIDASE"/>
    <property type="match status" value="1"/>
</dbReference>
<keyword evidence="4" id="KW-0326">Glycosidase</keyword>
<dbReference type="SUPFAM" id="SSF52279">
    <property type="entry name" value="Beta-D-glucan exohydrolase, C-terminal domain"/>
    <property type="match status" value="1"/>
</dbReference>
<evidence type="ECO:0000259" key="5">
    <source>
        <dbReference type="SMART" id="SM01217"/>
    </source>
</evidence>
<comment type="similarity">
    <text evidence="1 4">Belongs to the glycosyl hydrolase 3 family.</text>
</comment>
<dbReference type="PANTHER" id="PTHR42715:SF10">
    <property type="entry name" value="BETA-GLUCOSIDASE"/>
    <property type="match status" value="1"/>
</dbReference>
<dbReference type="InterPro" id="IPR019800">
    <property type="entry name" value="Glyco_hydro_3_AS"/>
</dbReference>
<evidence type="ECO:0000256" key="4">
    <source>
        <dbReference type="RuleBase" id="RU361161"/>
    </source>
</evidence>
<accession>A0ABV9RZ20</accession>
<gene>
    <name evidence="6" type="ORF">ACFPCV_13840</name>
</gene>
<name>A0ABV9RZ20_9PSEU</name>
<dbReference type="InterPro" id="IPR002772">
    <property type="entry name" value="Glyco_hydro_3_C"/>
</dbReference>
<dbReference type="Gene3D" id="2.60.40.10">
    <property type="entry name" value="Immunoglobulins"/>
    <property type="match status" value="1"/>
</dbReference>
<dbReference type="Pfam" id="PF00933">
    <property type="entry name" value="Glyco_hydro_3"/>
    <property type="match status" value="1"/>
</dbReference>
<evidence type="ECO:0000256" key="1">
    <source>
        <dbReference type="ARBA" id="ARBA00005336"/>
    </source>
</evidence>
<dbReference type="EMBL" id="JBHSIS010000006">
    <property type="protein sequence ID" value="MFC4854587.1"/>
    <property type="molecule type" value="Genomic_DNA"/>
</dbReference>
<evidence type="ECO:0000313" key="6">
    <source>
        <dbReference type="EMBL" id="MFC4854587.1"/>
    </source>
</evidence>
<feature type="domain" description="Fibronectin type III-like" evidence="5">
    <location>
        <begin position="638"/>
        <end position="707"/>
    </location>
</feature>
<proteinExistence type="inferred from homology"/>
<dbReference type="Gene3D" id="3.20.20.300">
    <property type="entry name" value="Glycoside hydrolase, family 3, N-terminal domain"/>
    <property type="match status" value="1"/>
</dbReference>
<evidence type="ECO:0000256" key="2">
    <source>
        <dbReference type="ARBA" id="ARBA00022801"/>
    </source>
</evidence>
<dbReference type="InterPro" id="IPR013783">
    <property type="entry name" value="Ig-like_fold"/>
</dbReference>
<evidence type="ECO:0000256" key="3">
    <source>
        <dbReference type="ARBA" id="ARBA00023277"/>
    </source>
</evidence>
<keyword evidence="2 4" id="KW-0378">Hydrolase</keyword>
<dbReference type="RefSeq" id="WP_378056518.1">
    <property type="nucleotide sequence ID" value="NZ_JBHSIS010000006.1"/>
</dbReference>
<sequence length="738" mass="77136">MRDEPWRDPARSADERVADLVGRMTLREKLGQLYGVWLGQSTSDDQVAPFQHELVDGDLNWPELIKNGLGQLTRPFGTAPVEPADGAERLARLQAEVVAAGRFGIPAVVHEECLSGLMAHGATIYPTALAWGAAWHPALVERMAATVGATMREIGVHQGLAPVLDVTRDVRWGRTEETIGEDPHLVAAIGTAYVRGLRSAGIMPTLKHFVGYSASRGARNFGPVAAGPREVADVLLPPFLAAVKEGAESVMHSYADVDGVPPVADRALLTGLLRERWGFDGTVVSDYFGVTFIEKQHRLAADSGGAAALALAAGVDVELPQVRCYGTPLLDAILAGDVPESLVDIAVTRVLRQKCALGMLDPGWQPAVPSTVDLDPPAGRALARKLAEESVVLLSNDGVLPLRDGVKVALVGAQADTEAAMLGCYTFPRHIPSAPKGVEIPTLRSVLPHAGYAPDGAAAVAAARDADVCVVALGDLSGLFGRGTSGEGCDASDLRVPGHELLDAVLATGTPVVLVLLTGRPYALGAYADRCAAIVAAFFPGEEGGPAVAGVLTGEVTPSGRLPVSVPSDPFASPSPYLGAPLARVNGSSSVDPTPAFPFGHGLSYTDFEWTDVTGGTDAGGLTAAVTVTNTGDRDGAEVVQLYLHDPVAQVTRPVQKLLGFAKVWLAPGESRRVEFVVPPEATAFTGLAGTRIVEPGDVELWLGASSADVRHVLPARVEGPVREIGPGEERDTRVTVS</sequence>
<dbReference type="InterPro" id="IPR036962">
    <property type="entry name" value="Glyco_hydro_3_N_sf"/>
</dbReference>
<dbReference type="PROSITE" id="PS00775">
    <property type="entry name" value="GLYCOSYL_HYDROL_F3"/>
    <property type="match status" value="1"/>
</dbReference>
<dbReference type="PRINTS" id="PR00133">
    <property type="entry name" value="GLHYDRLASE3"/>
</dbReference>